<protein>
    <submittedName>
        <fullName evidence="4">COG5377 Phage-related protein, predicted endonuclease</fullName>
    </submittedName>
</protein>
<sequence length="299" mass="33311">MNDRQDFEPDIRNAAWWASDSRQAANGRGNEVVLTKLGLKTPPDLSDVEAVQMGHVMQPLIGRLAQDRLKMELKNADYMLTHPKEVWMRSHFDFISADGKTLVEAKNYNAIVRNKYDSDANIVPAADMAQLIHQSACHGIDHVVLAVLFGGQNFETFTFDITDDQRTDLIKDMALYWGAVQTGQPLEPETVAQAKLVYAVDNGSRVSAGSNVEKAVTQLKAIKKQIKELELAEEQYQLAIQNYMKTGSELVSVGGTILATWKQAKSSERFNASLFEAAMPDIYDSFVVAQPGSRRFIVK</sequence>
<keyword evidence="4" id="KW-0378">Hydrolase</keyword>
<reference evidence="4" key="1">
    <citation type="submission" date="2020-05" db="EMBL/GenBank/DDBJ databases">
        <authorList>
            <person name="Chiriac C."/>
            <person name="Salcher M."/>
            <person name="Ghai R."/>
            <person name="Kavagutti S V."/>
        </authorList>
    </citation>
    <scope>NUCLEOTIDE SEQUENCE</scope>
</reference>
<evidence type="ECO:0000313" key="3">
    <source>
        <dbReference type="EMBL" id="CAB4184690.1"/>
    </source>
</evidence>
<dbReference type="EMBL" id="LR797072">
    <property type="protein sequence ID" value="CAB4184690.1"/>
    <property type="molecule type" value="Genomic_DNA"/>
</dbReference>
<dbReference type="EMBL" id="LR797484">
    <property type="protein sequence ID" value="CAB4219749.1"/>
    <property type="molecule type" value="Genomic_DNA"/>
</dbReference>
<dbReference type="SUPFAM" id="SSF52980">
    <property type="entry name" value="Restriction endonuclease-like"/>
    <property type="match status" value="1"/>
</dbReference>
<evidence type="ECO:0000259" key="2">
    <source>
        <dbReference type="Pfam" id="PF09588"/>
    </source>
</evidence>
<keyword evidence="4" id="KW-0540">Nuclease</keyword>
<accession>A0A6J5SWW0</accession>
<name>A0A6J5SWW0_9CAUD</name>
<dbReference type="InterPro" id="IPR019080">
    <property type="entry name" value="YqaJ_viral_recombinase"/>
</dbReference>
<dbReference type="Pfam" id="PF09588">
    <property type="entry name" value="YqaJ"/>
    <property type="match status" value="1"/>
</dbReference>
<gene>
    <name evidence="3" type="ORF">UFOVP1113_27</name>
    <name evidence="5" type="ORF">UFOVP1563_27</name>
    <name evidence="4" type="ORF">UFOVP1627_9</name>
</gene>
<feature type="coiled-coil region" evidence="1">
    <location>
        <begin position="212"/>
        <end position="246"/>
    </location>
</feature>
<evidence type="ECO:0000313" key="4">
    <source>
        <dbReference type="EMBL" id="CAB4219749.1"/>
    </source>
</evidence>
<dbReference type="InterPro" id="IPR011335">
    <property type="entry name" value="Restrct_endonuc-II-like"/>
</dbReference>
<feature type="domain" description="YqaJ viral recombinase" evidence="2">
    <location>
        <begin position="45"/>
        <end position="139"/>
    </location>
</feature>
<dbReference type="InterPro" id="IPR011604">
    <property type="entry name" value="PDDEXK-like_dom_sf"/>
</dbReference>
<evidence type="ECO:0000313" key="5">
    <source>
        <dbReference type="EMBL" id="CAB5229727.1"/>
    </source>
</evidence>
<dbReference type="GO" id="GO:0004519">
    <property type="term" value="F:endonuclease activity"/>
    <property type="evidence" value="ECO:0007669"/>
    <property type="project" value="UniProtKB-KW"/>
</dbReference>
<keyword evidence="4" id="KW-0255">Endonuclease</keyword>
<evidence type="ECO:0000256" key="1">
    <source>
        <dbReference type="SAM" id="Coils"/>
    </source>
</evidence>
<organism evidence="4">
    <name type="scientific">uncultured Caudovirales phage</name>
    <dbReference type="NCBI Taxonomy" id="2100421"/>
    <lineage>
        <taxon>Viruses</taxon>
        <taxon>Duplodnaviria</taxon>
        <taxon>Heunggongvirae</taxon>
        <taxon>Uroviricota</taxon>
        <taxon>Caudoviricetes</taxon>
        <taxon>Peduoviridae</taxon>
        <taxon>Maltschvirus</taxon>
        <taxon>Maltschvirus maltsch</taxon>
    </lineage>
</organism>
<keyword evidence="1" id="KW-0175">Coiled coil</keyword>
<proteinExistence type="predicted"/>
<dbReference type="Gene3D" id="3.90.320.10">
    <property type="match status" value="1"/>
</dbReference>
<dbReference type="EMBL" id="LR798404">
    <property type="protein sequence ID" value="CAB5229727.1"/>
    <property type="molecule type" value="Genomic_DNA"/>
</dbReference>